<feature type="transmembrane region" description="Helical" evidence="1">
    <location>
        <begin position="309"/>
        <end position="330"/>
    </location>
</feature>
<keyword evidence="1" id="KW-1133">Transmembrane helix</keyword>
<keyword evidence="1" id="KW-0812">Transmembrane</keyword>
<protein>
    <submittedName>
        <fullName evidence="2">Uncharacterized protein</fullName>
    </submittedName>
</protein>
<reference evidence="2 3" key="1">
    <citation type="journal article" date="2012" name="PLoS Pathog.">
        <title>The genome of the obligate intracellular parasite Trachipleistophora hominis: new insights into microsporidian genome dynamics and reductive evolution.</title>
        <authorList>
            <person name="Heinz E."/>
            <person name="Williams T.A."/>
            <person name="Nakjang S."/>
            <person name="Noel C.J."/>
            <person name="Swan D.C."/>
            <person name="Goldberg A.V."/>
            <person name="Harris S.R."/>
            <person name="Weinmaier T."/>
            <person name="Markert S."/>
            <person name="Becher D."/>
            <person name="Bernhardt J."/>
            <person name="Dagan T."/>
            <person name="Hacker C."/>
            <person name="Lucocq J.M."/>
            <person name="Schweder T."/>
            <person name="Rattei T."/>
            <person name="Hall N."/>
            <person name="Hirt R.P."/>
            <person name="Embley T.M."/>
        </authorList>
    </citation>
    <scope>NUCLEOTIDE SEQUENCE [LARGE SCALE GENOMIC DNA]</scope>
</reference>
<keyword evidence="1" id="KW-0472">Membrane</keyword>
<dbReference type="EMBL" id="JH993959">
    <property type="protein sequence ID" value="ELQ75458.1"/>
    <property type="molecule type" value="Genomic_DNA"/>
</dbReference>
<sequence length="349" mass="41088">MHVNPRDKDLSEYSGHNVMLKLDRWRNDLTYKLIIIPSTMEIRSNYTNLRIRAHVEILIENYNEFCEFFSDQVLTIEEFVHHRYCKKEELTSDEKKFMLSVKHKLKKITEKFKFKHNGSTLDEVWYKTVNSTSEKIVLNLDAIQDIIAYLIKEARIIRRAAIKCKIIRYYHEFLYKETIFHEKHDRMMAMRTILANLGFFDSLNNTGTLKTKSNVISNHKHFIEFNSKWVRYREVIAHVGSRYNNETTPSSSISPLIVKAGYDLRNSSLWSNCNTELESDPSFAKLVDTRPENYNWLSNIREHANNNPIIAFSSISIAIIGLVTLISIILKKFTRRKRNYIPAVQIDDV</sequence>
<dbReference type="InParanoid" id="L7JVE4"/>
<keyword evidence="3" id="KW-1185">Reference proteome</keyword>
<proteinExistence type="predicted"/>
<dbReference type="Proteomes" id="UP000011185">
    <property type="component" value="Unassembled WGS sequence"/>
</dbReference>
<dbReference type="HOGENOM" id="CLU_794975_0_0_1"/>
<name>L7JVE4_TRAHO</name>
<evidence type="ECO:0000256" key="1">
    <source>
        <dbReference type="SAM" id="Phobius"/>
    </source>
</evidence>
<accession>L7JVE4</accession>
<evidence type="ECO:0000313" key="3">
    <source>
        <dbReference type="Proteomes" id="UP000011185"/>
    </source>
</evidence>
<dbReference type="VEuPathDB" id="MicrosporidiaDB:THOM_1599"/>
<dbReference type="AlphaFoldDB" id="L7JVE4"/>
<organism evidence="2 3">
    <name type="scientific">Trachipleistophora hominis</name>
    <name type="common">Microsporidian parasite</name>
    <dbReference type="NCBI Taxonomy" id="72359"/>
    <lineage>
        <taxon>Eukaryota</taxon>
        <taxon>Fungi</taxon>
        <taxon>Fungi incertae sedis</taxon>
        <taxon>Microsporidia</taxon>
        <taxon>Pleistophoridae</taxon>
        <taxon>Trachipleistophora</taxon>
    </lineage>
</organism>
<gene>
    <name evidence="2" type="ORF">THOM_1599</name>
</gene>
<evidence type="ECO:0000313" key="2">
    <source>
        <dbReference type="EMBL" id="ELQ75458.1"/>
    </source>
</evidence>